<evidence type="ECO:0000256" key="3">
    <source>
        <dbReference type="ARBA" id="ARBA00022989"/>
    </source>
</evidence>
<protein>
    <recommendedName>
        <fullName evidence="9">G-protein coupled receptors family 1 profile domain-containing protein</fullName>
    </recommendedName>
</protein>
<organism evidence="10 11">
    <name type="scientific">Lymnaea stagnalis</name>
    <name type="common">Great pond snail</name>
    <name type="synonym">Helix stagnalis</name>
    <dbReference type="NCBI Taxonomy" id="6523"/>
    <lineage>
        <taxon>Eukaryota</taxon>
        <taxon>Metazoa</taxon>
        <taxon>Spiralia</taxon>
        <taxon>Lophotrochozoa</taxon>
        <taxon>Mollusca</taxon>
        <taxon>Gastropoda</taxon>
        <taxon>Heterobranchia</taxon>
        <taxon>Euthyneura</taxon>
        <taxon>Panpulmonata</taxon>
        <taxon>Hygrophila</taxon>
        <taxon>Lymnaeoidea</taxon>
        <taxon>Lymnaeidae</taxon>
        <taxon>Lymnaea</taxon>
    </lineage>
</organism>
<reference evidence="10 11" key="1">
    <citation type="submission" date="2024-04" db="EMBL/GenBank/DDBJ databases">
        <authorList>
            <consortium name="Genoscope - CEA"/>
            <person name="William W."/>
        </authorList>
    </citation>
    <scope>NUCLEOTIDE SEQUENCE [LARGE SCALE GENOMIC DNA]</scope>
</reference>
<keyword evidence="5 8" id="KW-0472">Membrane</keyword>
<dbReference type="Pfam" id="PF00001">
    <property type="entry name" value="7tm_1"/>
    <property type="match status" value="1"/>
</dbReference>
<feature type="transmembrane region" description="Helical" evidence="8">
    <location>
        <begin position="6"/>
        <end position="25"/>
    </location>
</feature>
<sequence length="56" mass="6472">MCKIYYFTESFSICVSVLLLAVIAMERYIAVMHPLKARGLFTTCRMHIAQVQVQFV</sequence>
<dbReference type="GO" id="GO:0004930">
    <property type="term" value="F:G protein-coupled receptor activity"/>
    <property type="evidence" value="ECO:0007669"/>
    <property type="project" value="UniProtKB-KW"/>
</dbReference>
<dbReference type="PANTHER" id="PTHR24243">
    <property type="entry name" value="G-PROTEIN COUPLED RECEPTOR"/>
    <property type="match status" value="1"/>
</dbReference>
<dbReference type="Proteomes" id="UP001497497">
    <property type="component" value="Unassembled WGS sequence"/>
</dbReference>
<dbReference type="PANTHER" id="PTHR24243:SF224">
    <property type="entry name" value="G-PROTEIN COUPLED RECEPTOR 19-RELATED"/>
    <property type="match status" value="1"/>
</dbReference>
<evidence type="ECO:0000256" key="5">
    <source>
        <dbReference type="ARBA" id="ARBA00023136"/>
    </source>
</evidence>
<proteinExistence type="predicted"/>
<dbReference type="InterPro" id="IPR000276">
    <property type="entry name" value="GPCR_Rhodpsn"/>
</dbReference>
<dbReference type="PROSITE" id="PS00237">
    <property type="entry name" value="G_PROTEIN_RECEP_F1_1"/>
    <property type="match status" value="1"/>
</dbReference>
<keyword evidence="4" id="KW-0297">G-protein coupled receptor</keyword>
<dbReference type="GO" id="GO:0005886">
    <property type="term" value="C:plasma membrane"/>
    <property type="evidence" value="ECO:0007669"/>
    <property type="project" value="TreeGrafter"/>
</dbReference>
<keyword evidence="7" id="KW-0807">Transducer</keyword>
<accession>A0AAV2HLP7</accession>
<evidence type="ECO:0000256" key="1">
    <source>
        <dbReference type="ARBA" id="ARBA00004141"/>
    </source>
</evidence>
<comment type="subcellular location">
    <subcellularLocation>
        <location evidence="1">Membrane</location>
        <topology evidence="1">Multi-pass membrane protein</topology>
    </subcellularLocation>
</comment>
<evidence type="ECO:0000256" key="7">
    <source>
        <dbReference type="ARBA" id="ARBA00023224"/>
    </source>
</evidence>
<dbReference type="SUPFAM" id="SSF81321">
    <property type="entry name" value="Family A G protein-coupled receptor-like"/>
    <property type="match status" value="1"/>
</dbReference>
<gene>
    <name evidence="10" type="ORF">GSLYS_00008337001</name>
</gene>
<evidence type="ECO:0000256" key="4">
    <source>
        <dbReference type="ARBA" id="ARBA00023040"/>
    </source>
</evidence>
<keyword evidence="2 8" id="KW-0812">Transmembrane</keyword>
<evidence type="ECO:0000256" key="2">
    <source>
        <dbReference type="ARBA" id="ARBA00022692"/>
    </source>
</evidence>
<comment type="caution">
    <text evidence="10">The sequence shown here is derived from an EMBL/GenBank/DDBJ whole genome shotgun (WGS) entry which is preliminary data.</text>
</comment>
<keyword evidence="6" id="KW-0675">Receptor</keyword>
<dbReference type="InterPro" id="IPR017452">
    <property type="entry name" value="GPCR_Rhodpsn_7TM"/>
</dbReference>
<dbReference type="PROSITE" id="PS50262">
    <property type="entry name" value="G_PROTEIN_RECEP_F1_2"/>
    <property type="match status" value="1"/>
</dbReference>
<dbReference type="EMBL" id="CAXITT010000169">
    <property type="protein sequence ID" value="CAL1534377.1"/>
    <property type="molecule type" value="Genomic_DNA"/>
</dbReference>
<evidence type="ECO:0000259" key="9">
    <source>
        <dbReference type="PROSITE" id="PS50262"/>
    </source>
</evidence>
<dbReference type="Gene3D" id="1.20.1070.10">
    <property type="entry name" value="Rhodopsin 7-helix transmembrane proteins"/>
    <property type="match status" value="1"/>
</dbReference>
<evidence type="ECO:0000313" key="10">
    <source>
        <dbReference type="EMBL" id="CAL1534377.1"/>
    </source>
</evidence>
<keyword evidence="11" id="KW-1185">Reference proteome</keyword>
<feature type="domain" description="G-protein coupled receptors family 1 profile" evidence="9">
    <location>
        <begin position="1"/>
        <end position="56"/>
    </location>
</feature>
<dbReference type="AlphaFoldDB" id="A0AAV2HLP7"/>
<evidence type="ECO:0000256" key="8">
    <source>
        <dbReference type="SAM" id="Phobius"/>
    </source>
</evidence>
<name>A0AAV2HLP7_LYMST</name>
<evidence type="ECO:0000313" key="11">
    <source>
        <dbReference type="Proteomes" id="UP001497497"/>
    </source>
</evidence>
<evidence type="ECO:0000256" key="6">
    <source>
        <dbReference type="ARBA" id="ARBA00023170"/>
    </source>
</evidence>
<keyword evidence="3 8" id="KW-1133">Transmembrane helix</keyword>